<evidence type="ECO:0000256" key="5">
    <source>
        <dbReference type="ARBA" id="ARBA00022927"/>
    </source>
</evidence>
<evidence type="ECO:0000259" key="10">
    <source>
        <dbReference type="Pfam" id="PF03176"/>
    </source>
</evidence>
<keyword evidence="3" id="KW-1003">Cell membrane</keyword>
<dbReference type="PANTHER" id="PTHR30081:SF1">
    <property type="entry name" value="PROTEIN TRANSLOCASE SUBUNIT SECD"/>
    <property type="match status" value="1"/>
</dbReference>
<organism evidence="11">
    <name type="scientific">marine sediment metagenome</name>
    <dbReference type="NCBI Taxonomy" id="412755"/>
    <lineage>
        <taxon>unclassified sequences</taxon>
        <taxon>metagenomes</taxon>
        <taxon>ecological metagenomes</taxon>
    </lineage>
</organism>
<keyword evidence="5" id="KW-0653">Protein transport</keyword>
<sequence length="109" mass="11931">MAVDANVLIFERMKEELRAGRTPGAAVEAGFNRAWTAIRDSNITTFIACLVLFWFGGALGAFMVRGFAITLFIGVALSMFTAIVVTRTFLRLILGRRLVIKPSAYGVSQ</sequence>
<dbReference type="Gene3D" id="1.20.1640.10">
    <property type="entry name" value="Multidrug efflux transporter AcrB transmembrane domain"/>
    <property type="match status" value="1"/>
</dbReference>
<keyword evidence="8 9" id="KW-0472">Membrane</keyword>
<keyword evidence="2" id="KW-0813">Transport</keyword>
<reference evidence="11" key="1">
    <citation type="journal article" date="2014" name="Front. Microbiol.">
        <title>High frequency of phylogenetically diverse reductive dehalogenase-homologous genes in deep subseafloor sedimentary metagenomes.</title>
        <authorList>
            <person name="Kawai M."/>
            <person name="Futagami T."/>
            <person name="Toyoda A."/>
            <person name="Takaki Y."/>
            <person name="Nishi S."/>
            <person name="Hori S."/>
            <person name="Arai W."/>
            <person name="Tsubouchi T."/>
            <person name="Morono Y."/>
            <person name="Uchiyama I."/>
            <person name="Ito T."/>
            <person name="Fujiyama A."/>
            <person name="Inagaki F."/>
            <person name="Takami H."/>
        </authorList>
    </citation>
    <scope>NUCLEOTIDE SEQUENCE</scope>
    <source>
        <strain evidence="11">Expedition CK06-06</strain>
    </source>
</reference>
<dbReference type="GO" id="GO:0015031">
    <property type="term" value="P:protein transport"/>
    <property type="evidence" value="ECO:0007669"/>
    <property type="project" value="UniProtKB-KW"/>
</dbReference>
<dbReference type="EMBL" id="BART01006721">
    <property type="protein sequence ID" value="GAG68612.1"/>
    <property type="molecule type" value="Genomic_DNA"/>
</dbReference>
<keyword evidence="6 9" id="KW-1133">Transmembrane helix</keyword>
<evidence type="ECO:0000256" key="6">
    <source>
        <dbReference type="ARBA" id="ARBA00022989"/>
    </source>
</evidence>
<feature type="transmembrane region" description="Helical" evidence="9">
    <location>
        <begin position="43"/>
        <end position="63"/>
    </location>
</feature>
<dbReference type="AlphaFoldDB" id="X1AFQ1"/>
<feature type="domain" description="Membrane transport protein MMPL" evidence="10">
    <location>
        <begin position="2"/>
        <end position="102"/>
    </location>
</feature>
<dbReference type="GO" id="GO:0005886">
    <property type="term" value="C:plasma membrane"/>
    <property type="evidence" value="ECO:0007669"/>
    <property type="project" value="TreeGrafter"/>
</dbReference>
<name>X1AFQ1_9ZZZZ</name>
<keyword evidence="4 9" id="KW-0812">Transmembrane</keyword>
<dbReference type="SUPFAM" id="SSF82866">
    <property type="entry name" value="Multidrug efflux transporter AcrB transmembrane domain"/>
    <property type="match status" value="1"/>
</dbReference>
<comment type="caution">
    <text evidence="11">The sequence shown here is derived from an EMBL/GenBank/DDBJ whole genome shotgun (WGS) entry which is preliminary data.</text>
</comment>
<feature type="transmembrane region" description="Helical" evidence="9">
    <location>
        <begin position="69"/>
        <end position="90"/>
    </location>
</feature>
<evidence type="ECO:0000256" key="8">
    <source>
        <dbReference type="ARBA" id="ARBA00023136"/>
    </source>
</evidence>
<dbReference type="Pfam" id="PF03176">
    <property type="entry name" value="MMPL"/>
    <property type="match status" value="1"/>
</dbReference>
<dbReference type="InterPro" id="IPR022813">
    <property type="entry name" value="SecD/SecF_arch_bac"/>
</dbReference>
<accession>X1AFQ1</accession>
<protein>
    <recommendedName>
        <fullName evidence="10">Membrane transport protein MMPL domain-containing protein</fullName>
    </recommendedName>
</protein>
<comment type="subcellular location">
    <subcellularLocation>
        <location evidence="1">Membrane</location>
        <topology evidence="1">Multi-pass membrane protein</topology>
    </subcellularLocation>
</comment>
<evidence type="ECO:0000256" key="2">
    <source>
        <dbReference type="ARBA" id="ARBA00022448"/>
    </source>
</evidence>
<dbReference type="InterPro" id="IPR004869">
    <property type="entry name" value="MMPL_dom"/>
</dbReference>
<gene>
    <name evidence="11" type="ORF">S01H4_15331</name>
</gene>
<evidence type="ECO:0000313" key="11">
    <source>
        <dbReference type="EMBL" id="GAG68612.1"/>
    </source>
</evidence>
<evidence type="ECO:0000256" key="3">
    <source>
        <dbReference type="ARBA" id="ARBA00022475"/>
    </source>
</evidence>
<dbReference type="PANTHER" id="PTHR30081">
    <property type="entry name" value="PROTEIN-EXPORT MEMBRANE PROTEIN SEC"/>
    <property type="match status" value="1"/>
</dbReference>
<evidence type="ECO:0000256" key="1">
    <source>
        <dbReference type="ARBA" id="ARBA00004141"/>
    </source>
</evidence>
<evidence type="ECO:0000256" key="9">
    <source>
        <dbReference type="SAM" id="Phobius"/>
    </source>
</evidence>
<keyword evidence="7" id="KW-0811">Translocation</keyword>
<evidence type="ECO:0000256" key="7">
    <source>
        <dbReference type="ARBA" id="ARBA00023010"/>
    </source>
</evidence>
<evidence type="ECO:0000256" key="4">
    <source>
        <dbReference type="ARBA" id="ARBA00022692"/>
    </source>
</evidence>
<proteinExistence type="predicted"/>